<keyword evidence="1" id="KW-0812">Transmembrane</keyword>
<name>A0A7J7FD17_DICBM</name>
<dbReference type="Proteomes" id="UP000551758">
    <property type="component" value="Unassembled WGS sequence"/>
</dbReference>
<accession>A0A7J7FD17</accession>
<evidence type="ECO:0000256" key="2">
    <source>
        <dbReference type="SAM" id="SignalP"/>
    </source>
</evidence>
<proteinExistence type="predicted"/>
<organism evidence="3 4">
    <name type="scientific">Diceros bicornis minor</name>
    <name type="common">South-central black rhinoceros</name>
    <dbReference type="NCBI Taxonomy" id="77932"/>
    <lineage>
        <taxon>Eukaryota</taxon>
        <taxon>Metazoa</taxon>
        <taxon>Chordata</taxon>
        <taxon>Craniata</taxon>
        <taxon>Vertebrata</taxon>
        <taxon>Euteleostomi</taxon>
        <taxon>Mammalia</taxon>
        <taxon>Eutheria</taxon>
        <taxon>Laurasiatheria</taxon>
        <taxon>Perissodactyla</taxon>
        <taxon>Rhinocerotidae</taxon>
        <taxon>Diceros</taxon>
    </lineage>
</organism>
<evidence type="ECO:0000313" key="3">
    <source>
        <dbReference type="EMBL" id="KAF5925614.1"/>
    </source>
</evidence>
<keyword evidence="2" id="KW-0732">Signal</keyword>
<protein>
    <submittedName>
        <fullName evidence="3">Uncharacterized protein</fullName>
    </submittedName>
</protein>
<dbReference type="AlphaFoldDB" id="A0A7J7FD17"/>
<feature type="chain" id="PRO_5029475800" evidence="2">
    <location>
        <begin position="17"/>
        <end position="107"/>
    </location>
</feature>
<comment type="caution">
    <text evidence="3">The sequence shown here is derived from an EMBL/GenBank/DDBJ whole genome shotgun (WGS) entry which is preliminary data.</text>
</comment>
<sequence>MYFVLIIILTISYILGPPYVAAGHQNAFSKCGFHLVVVSLFYETPMVMYVNPTSGHLVEMKAITHIIIVISSIKTLVLNFLNDSPLNKDMKPVVSLVFCGMSNSQGS</sequence>
<keyword evidence="1" id="KW-1133">Transmembrane helix</keyword>
<keyword evidence="1" id="KW-0472">Membrane</keyword>
<keyword evidence="4" id="KW-1185">Reference proteome</keyword>
<evidence type="ECO:0000313" key="4">
    <source>
        <dbReference type="Proteomes" id="UP000551758"/>
    </source>
</evidence>
<feature type="signal peptide" evidence="2">
    <location>
        <begin position="1"/>
        <end position="16"/>
    </location>
</feature>
<dbReference type="EMBL" id="JACDTQ010000812">
    <property type="protein sequence ID" value="KAF5925614.1"/>
    <property type="molecule type" value="Genomic_DNA"/>
</dbReference>
<evidence type="ECO:0000256" key="1">
    <source>
        <dbReference type="SAM" id="Phobius"/>
    </source>
</evidence>
<feature type="transmembrane region" description="Helical" evidence="1">
    <location>
        <begin position="62"/>
        <end position="81"/>
    </location>
</feature>
<reference evidence="3 4" key="1">
    <citation type="journal article" date="2020" name="Mol. Biol. Evol.">
        <title>Interspecific Gene Flow and the Evolution of Specialization in Black and White Rhinoceros.</title>
        <authorList>
            <person name="Moodley Y."/>
            <person name="Westbury M.V."/>
            <person name="Russo I.M."/>
            <person name="Gopalakrishnan S."/>
            <person name="Rakotoarivelo A."/>
            <person name="Olsen R.A."/>
            <person name="Prost S."/>
            <person name="Tunstall T."/>
            <person name="Ryder O.A."/>
            <person name="Dalen L."/>
            <person name="Bruford M.W."/>
        </authorList>
    </citation>
    <scope>NUCLEOTIDE SEQUENCE [LARGE SCALE GENOMIC DNA]</scope>
    <source>
        <strain evidence="3">SBR-YM</strain>
        <tissue evidence="3">Skin</tissue>
    </source>
</reference>
<dbReference type="SUPFAM" id="SSF81321">
    <property type="entry name" value="Family A G protein-coupled receptor-like"/>
    <property type="match status" value="1"/>
</dbReference>
<gene>
    <name evidence="3" type="ORF">HPG69_002061</name>
</gene>